<comment type="caution">
    <text evidence="2">The sequence shown here is derived from an EMBL/GenBank/DDBJ whole genome shotgun (WGS) entry which is preliminary data.</text>
</comment>
<evidence type="ECO:0000313" key="3">
    <source>
        <dbReference type="Proteomes" id="UP000657385"/>
    </source>
</evidence>
<protein>
    <submittedName>
        <fullName evidence="2">Uncharacterized protein</fullName>
    </submittedName>
</protein>
<dbReference type="EMBL" id="JADPRT010000020">
    <property type="protein sequence ID" value="MBF9073059.1"/>
    <property type="molecule type" value="Genomic_DNA"/>
</dbReference>
<feature type="region of interest" description="Disordered" evidence="1">
    <location>
        <begin position="1"/>
        <end position="27"/>
    </location>
</feature>
<evidence type="ECO:0000256" key="1">
    <source>
        <dbReference type="SAM" id="MobiDB-lite"/>
    </source>
</evidence>
<dbReference type="AlphaFoldDB" id="A0A931B9K1"/>
<evidence type="ECO:0000313" key="2">
    <source>
        <dbReference type="EMBL" id="MBF9073059.1"/>
    </source>
</evidence>
<sequence length="640" mass="67701">MIIAASREPRAASREPRADGRGPGRLADQERWRTFTAHRRLLVATRTLTSAIRVLEALPALVDGDERVEVLFAHDPTSAFGNGVPELLRRRGCRTVPWERVGELAPDLVLTASENVEVPGDCPVLVIPHGVGFHKHVPDARGTGSRLSGLVPEHLLGRATMTVAHPDQQAQLAAADPRAGAGAVLVGDVCREQLLASLPQRAAYRRAMGVRPGQRLVVVSSTWASSSLLGRRPHLPTQVLGALPIDAYRVALVAHPNIWAFHSPEAIHRVLAPAIGAGLLLIPPDRGWQAAVVAADAVLGDHGSVTFYAATLDRPTAVATFGEDAVPGTTGAEFGSSAPHLAPHRPLREQVEELIASHKPGQCDDLAQRTFVGDAGAGCRDDHGGDRGDGLGAHGSDSARLRTLLYRLLDLDEPSEPVRIQAFPVPVLPRALRPSAAQAAWVSVRRVPDDATLVVERLPSQLAPVRDEEPDELYFLTCDSEEPDRATRLSASVVLVTSPEGTDAPSDAWASEPADAETLLSEVFDACPAARIAVVATEPGRFVAAVASGGLVQAESEPPTRDPLPVAAAVYALLRSGGRPAADLVADPKVDVDAEGQLALHIGPVRHLVTLRSADWRPQAPFSPPSRAVTATALGLPPSS</sequence>
<dbReference type="Proteomes" id="UP000657385">
    <property type="component" value="Unassembled WGS sequence"/>
</dbReference>
<name>A0A931B9K1_9ACTN</name>
<feature type="region of interest" description="Disordered" evidence="1">
    <location>
        <begin position="619"/>
        <end position="640"/>
    </location>
</feature>
<reference evidence="2" key="1">
    <citation type="submission" date="2020-11" db="EMBL/GenBank/DDBJ databases">
        <title>Isolation and identification of active actinomycetes.</title>
        <authorList>
            <person name="Yu B."/>
        </authorList>
    </citation>
    <scope>NUCLEOTIDE SEQUENCE</scope>
    <source>
        <strain evidence="2">NEAU-YB345</strain>
    </source>
</reference>
<proteinExistence type="predicted"/>
<feature type="compositionally biased region" description="Basic and acidic residues" evidence="1">
    <location>
        <begin position="7"/>
        <end position="27"/>
    </location>
</feature>
<accession>A0A931B9K1</accession>
<gene>
    <name evidence="2" type="ORF">I2501_34100</name>
</gene>
<organism evidence="2 3">
    <name type="scientific">Streptacidiphilus fuscans</name>
    <dbReference type="NCBI Taxonomy" id="2789292"/>
    <lineage>
        <taxon>Bacteria</taxon>
        <taxon>Bacillati</taxon>
        <taxon>Actinomycetota</taxon>
        <taxon>Actinomycetes</taxon>
        <taxon>Kitasatosporales</taxon>
        <taxon>Streptomycetaceae</taxon>
        <taxon>Streptacidiphilus</taxon>
    </lineage>
</organism>
<dbReference type="RefSeq" id="WP_196198047.1">
    <property type="nucleotide sequence ID" value="NZ_JADPRT010000020.1"/>
</dbReference>
<keyword evidence="3" id="KW-1185">Reference proteome</keyword>